<sequence>MAFTHEDKPVAFCQLKSNGKVYDFVGDNNAIELARIYVDKQCAGQGVGKKLMDTCFKKARNLGKKTIWLGVWEENLKAIEFYKKHGFRKVGSHTFKIGNKLDTDEIMVKTL</sequence>
<dbReference type="CDD" id="cd04301">
    <property type="entry name" value="NAT_SF"/>
    <property type="match status" value="1"/>
</dbReference>
<dbReference type="InterPro" id="IPR050769">
    <property type="entry name" value="NAT_camello-type"/>
</dbReference>
<keyword evidence="3" id="KW-0645">Protease</keyword>
<dbReference type="Proteomes" id="UP000093000">
    <property type="component" value="Unassembled WGS sequence"/>
</dbReference>
<dbReference type="OrthoDB" id="9975416at2759"/>
<dbReference type="EMBL" id="LUGH01000774">
    <property type="protein sequence ID" value="OBZ82847.1"/>
    <property type="molecule type" value="Genomic_DNA"/>
</dbReference>
<dbReference type="InterPro" id="IPR016181">
    <property type="entry name" value="Acyl_CoA_acyltransferase"/>
</dbReference>
<evidence type="ECO:0000313" key="3">
    <source>
        <dbReference type="EMBL" id="OBZ82847.1"/>
    </source>
</evidence>
<dbReference type="InterPro" id="IPR000182">
    <property type="entry name" value="GNAT_dom"/>
</dbReference>
<dbReference type="GO" id="GO:0008080">
    <property type="term" value="F:N-acetyltransferase activity"/>
    <property type="evidence" value="ECO:0007669"/>
    <property type="project" value="InterPro"/>
</dbReference>
<reference evidence="3 4" key="1">
    <citation type="submission" date="2016-03" db="EMBL/GenBank/DDBJ databases">
        <title>Choanephora cucurbitarum.</title>
        <authorList>
            <person name="Min B."/>
            <person name="Park H."/>
            <person name="Park J.-H."/>
            <person name="Shin H.-D."/>
            <person name="Choi I.-G."/>
        </authorList>
    </citation>
    <scope>NUCLEOTIDE SEQUENCE [LARGE SCALE GENOMIC DNA]</scope>
    <source>
        <strain evidence="3 4">KUS-F28377</strain>
    </source>
</reference>
<dbReference type="STRING" id="101091.A0A1C7N191"/>
<dbReference type="Gene3D" id="3.40.630.30">
    <property type="match status" value="1"/>
</dbReference>
<keyword evidence="1" id="KW-0808">Transferase</keyword>
<protein>
    <submittedName>
        <fullName evidence="3">Protease synthase and sporulation negative regulatory protein PAI 1</fullName>
    </submittedName>
</protein>
<evidence type="ECO:0000259" key="2">
    <source>
        <dbReference type="PROSITE" id="PS51186"/>
    </source>
</evidence>
<dbReference type="InParanoid" id="A0A1C7N191"/>
<keyword evidence="4" id="KW-1185">Reference proteome</keyword>
<accession>A0A1C7N191</accession>
<name>A0A1C7N191_9FUNG</name>
<proteinExistence type="predicted"/>
<dbReference type="PANTHER" id="PTHR13947">
    <property type="entry name" value="GNAT FAMILY N-ACETYLTRANSFERASE"/>
    <property type="match status" value="1"/>
</dbReference>
<dbReference type="PANTHER" id="PTHR13947:SF37">
    <property type="entry name" value="LD18367P"/>
    <property type="match status" value="1"/>
</dbReference>
<evidence type="ECO:0000256" key="1">
    <source>
        <dbReference type="ARBA" id="ARBA00022679"/>
    </source>
</evidence>
<organism evidence="3 4">
    <name type="scientific">Choanephora cucurbitarum</name>
    <dbReference type="NCBI Taxonomy" id="101091"/>
    <lineage>
        <taxon>Eukaryota</taxon>
        <taxon>Fungi</taxon>
        <taxon>Fungi incertae sedis</taxon>
        <taxon>Mucoromycota</taxon>
        <taxon>Mucoromycotina</taxon>
        <taxon>Mucoromycetes</taxon>
        <taxon>Mucorales</taxon>
        <taxon>Mucorineae</taxon>
        <taxon>Choanephoraceae</taxon>
        <taxon>Choanephoroideae</taxon>
        <taxon>Choanephora</taxon>
    </lineage>
</organism>
<evidence type="ECO:0000313" key="4">
    <source>
        <dbReference type="Proteomes" id="UP000093000"/>
    </source>
</evidence>
<gene>
    <name evidence="3" type="primary">paiA</name>
    <name evidence="3" type="ORF">A0J61_09106</name>
</gene>
<dbReference type="AlphaFoldDB" id="A0A1C7N191"/>
<feature type="domain" description="N-acetyltransferase" evidence="2">
    <location>
        <begin position="1"/>
        <end position="111"/>
    </location>
</feature>
<dbReference type="GO" id="GO:0006508">
    <property type="term" value="P:proteolysis"/>
    <property type="evidence" value="ECO:0007669"/>
    <property type="project" value="UniProtKB-KW"/>
</dbReference>
<dbReference type="Pfam" id="PF00583">
    <property type="entry name" value="Acetyltransf_1"/>
    <property type="match status" value="1"/>
</dbReference>
<dbReference type="GO" id="GO:0008233">
    <property type="term" value="F:peptidase activity"/>
    <property type="evidence" value="ECO:0007669"/>
    <property type="project" value="UniProtKB-KW"/>
</dbReference>
<keyword evidence="3" id="KW-0378">Hydrolase</keyword>
<dbReference type="PROSITE" id="PS51186">
    <property type="entry name" value="GNAT"/>
    <property type="match status" value="1"/>
</dbReference>
<dbReference type="SUPFAM" id="SSF55729">
    <property type="entry name" value="Acyl-CoA N-acyltransferases (Nat)"/>
    <property type="match status" value="1"/>
</dbReference>
<comment type="caution">
    <text evidence="3">The sequence shown here is derived from an EMBL/GenBank/DDBJ whole genome shotgun (WGS) entry which is preliminary data.</text>
</comment>